<proteinExistence type="predicted"/>
<protein>
    <submittedName>
        <fullName evidence="1">Type VII secretion-associated protein</fullName>
    </submittedName>
</protein>
<dbReference type="OrthoDB" id="4760221at2"/>
<name>A0A255DI89_9MYCO</name>
<keyword evidence="2" id="KW-1185">Reference proteome</keyword>
<organism evidence="1 2">
    <name type="scientific">Mycolicibacterium sphagni</name>
    <dbReference type="NCBI Taxonomy" id="1786"/>
    <lineage>
        <taxon>Bacteria</taxon>
        <taxon>Bacillati</taxon>
        <taxon>Actinomycetota</taxon>
        <taxon>Actinomycetes</taxon>
        <taxon>Mycobacteriales</taxon>
        <taxon>Mycobacteriaceae</taxon>
        <taxon>Mycolicibacterium</taxon>
    </lineage>
</organism>
<accession>A0A255DI89</accession>
<dbReference type="RefSeq" id="WP_094479947.1">
    <property type="nucleotide sequence ID" value="NZ_NOZR01000009.1"/>
</dbReference>
<evidence type="ECO:0000313" key="2">
    <source>
        <dbReference type="Proteomes" id="UP000216063"/>
    </source>
</evidence>
<dbReference type="InterPro" id="IPR023840">
    <property type="entry name" value="T7SS_Rv3446c"/>
</dbReference>
<gene>
    <name evidence="1" type="ORF">CG716_12520</name>
</gene>
<dbReference type="AlphaFoldDB" id="A0A255DI89"/>
<dbReference type="EMBL" id="NOZR01000009">
    <property type="protein sequence ID" value="OYN79189.1"/>
    <property type="molecule type" value="Genomic_DNA"/>
</dbReference>
<evidence type="ECO:0000313" key="1">
    <source>
        <dbReference type="EMBL" id="OYN79189.1"/>
    </source>
</evidence>
<dbReference type="NCBIfam" id="TIGR03931">
    <property type="entry name" value="T7SS_Rv3446c"/>
    <property type="match status" value="1"/>
</dbReference>
<sequence length="393" mass="41274">MSGVSAAVLEIGPSLVCLRPHQQTAAEVREVVAAALTGIDDTTVLCGERPAAVAELWRRILLATAGPRCESLTLVYPSWWAQQRVARVVDAAAIVTADVRTLPRSVAIAGNDLDVVIEIADDVVSITTPGRTPMVLARPDDPDDVAVAVEINSGARVLIDAPPGVAGGADFGRAVRESLRKRGTPAQLAVIGDLPPPAAVVELAQVAAHRPRRLWAPVAAAASGVLALCAIGVNSAQSPLPSPSVDAVTVAEGRISVRIPTQWSITRLTAGPGSRRIQADSPTEPGVALHVTQSYSPGETLDHTAEMLRQAVDEQPRGVFVDFNPADRRGTRAAVTYREIRVGRDIRWAVVLDGSTRISVGCQSAPGRANLVVQPCEQAIASARELVGTNRDP</sequence>
<reference evidence="1 2" key="1">
    <citation type="submission" date="2017-07" db="EMBL/GenBank/DDBJ databases">
        <title>The new phylogeny of genus Mycobacterium.</title>
        <authorList>
            <person name="Tortoli E."/>
            <person name="Trovato A."/>
            <person name="Cirillo D.M."/>
        </authorList>
    </citation>
    <scope>NUCLEOTIDE SEQUENCE [LARGE SCALE GENOMIC DNA]</scope>
    <source>
        <strain evidence="1 2">ATCC 33027</strain>
    </source>
</reference>
<comment type="caution">
    <text evidence="1">The sequence shown here is derived from an EMBL/GenBank/DDBJ whole genome shotgun (WGS) entry which is preliminary data.</text>
</comment>
<dbReference type="Proteomes" id="UP000216063">
    <property type="component" value="Unassembled WGS sequence"/>
</dbReference>